<name>A0A0A9EDZ2_ARUDO</name>
<reference evidence="1" key="1">
    <citation type="submission" date="2014-09" db="EMBL/GenBank/DDBJ databases">
        <authorList>
            <person name="Magalhaes I.L.F."/>
            <person name="Oliveira U."/>
            <person name="Santos F.R."/>
            <person name="Vidigal T.H.D.A."/>
            <person name="Brescovit A.D."/>
            <person name="Santos A.J."/>
        </authorList>
    </citation>
    <scope>NUCLEOTIDE SEQUENCE</scope>
    <source>
        <tissue evidence="1">Shoot tissue taken approximately 20 cm above the soil surface</tissue>
    </source>
</reference>
<dbReference type="AlphaFoldDB" id="A0A0A9EDZ2"/>
<evidence type="ECO:0000313" key="1">
    <source>
        <dbReference type="EMBL" id="JAD97218.1"/>
    </source>
</evidence>
<reference evidence="1" key="2">
    <citation type="journal article" date="2015" name="Data Brief">
        <title>Shoot transcriptome of the giant reed, Arundo donax.</title>
        <authorList>
            <person name="Barrero R.A."/>
            <person name="Guerrero F.D."/>
            <person name="Moolhuijzen P."/>
            <person name="Goolsby J.A."/>
            <person name="Tidwell J."/>
            <person name="Bellgard S.E."/>
            <person name="Bellgard M.I."/>
        </authorList>
    </citation>
    <scope>NUCLEOTIDE SEQUENCE</scope>
    <source>
        <tissue evidence="1">Shoot tissue taken approximately 20 cm above the soil surface</tissue>
    </source>
</reference>
<dbReference type="EMBL" id="GBRH01200677">
    <property type="protein sequence ID" value="JAD97218.1"/>
    <property type="molecule type" value="Transcribed_RNA"/>
</dbReference>
<sequence>MLMKVHRSYVMVSLMYNFNLC</sequence>
<accession>A0A0A9EDZ2</accession>
<proteinExistence type="predicted"/>
<organism evidence="1">
    <name type="scientific">Arundo donax</name>
    <name type="common">Giant reed</name>
    <name type="synonym">Donax arundinaceus</name>
    <dbReference type="NCBI Taxonomy" id="35708"/>
    <lineage>
        <taxon>Eukaryota</taxon>
        <taxon>Viridiplantae</taxon>
        <taxon>Streptophyta</taxon>
        <taxon>Embryophyta</taxon>
        <taxon>Tracheophyta</taxon>
        <taxon>Spermatophyta</taxon>
        <taxon>Magnoliopsida</taxon>
        <taxon>Liliopsida</taxon>
        <taxon>Poales</taxon>
        <taxon>Poaceae</taxon>
        <taxon>PACMAD clade</taxon>
        <taxon>Arundinoideae</taxon>
        <taxon>Arundineae</taxon>
        <taxon>Arundo</taxon>
    </lineage>
</organism>
<protein>
    <submittedName>
        <fullName evidence="1">Uncharacterized protein</fullName>
    </submittedName>
</protein>